<evidence type="ECO:0000313" key="2">
    <source>
        <dbReference type="Proteomes" id="UP001178507"/>
    </source>
</evidence>
<evidence type="ECO:0000313" key="1">
    <source>
        <dbReference type="EMBL" id="CAJ1395589.1"/>
    </source>
</evidence>
<comment type="caution">
    <text evidence="1">The sequence shown here is derived from an EMBL/GenBank/DDBJ whole genome shotgun (WGS) entry which is preliminary data.</text>
</comment>
<keyword evidence="2" id="KW-1185">Reference proteome</keyword>
<dbReference type="AlphaFoldDB" id="A0AA36IZB0"/>
<reference evidence="1" key="1">
    <citation type="submission" date="2023-08" db="EMBL/GenBank/DDBJ databases">
        <authorList>
            <person name="Chen Y."/>
            <person name="Shah S."/>
            <person name="Dougan E. K."/>
            <person name="Thang M."/>
            <person name="Chan C."/>
        </authorList>
    </citation>
    <scope>NUCLEOTIDE SEQUENCE</scope>
</reference>
<sequence length="135" mass="14768">MACSPARFEGCLRTDLLIRQMSAFAYSDFVDWQSGRQQGHCFVPQVPSGCPACLTAAFGLLLERFTKPAGCAFFTAQYQTIAAGSWRFLALGRPRLLATKLMLACHVWHTQRLPVSCLCGARPTRRKVLAAAASA</sequence>
<protein>
    <submittedName>
        <fullName evidence="1">Uncharacterized protein</fullName>
    </submittedName>
</protein>
<dbReference type="Proteomes" id="UP001178507">
    <property type="component" value="Unassembled WGS sequence"/>
</dbReference>
<gene>
    <name evidence="1" type="ORF">EVOR1521_LOCUS19990</name>
</gene>
<name>A0AA36IZB0_9DINO</name>
<dbReference type="EMBL" id="CAUJNA010003201">
    <property type="protein sequence ID" value="CAJ1395589.1"/>
    <property type="molecule type" value="Genomic_DNA"/>
</dbReference>
<proteinExistence type="predicted"/>
<accession>A0AA36IZB0</accession>
<organism evidence="1 2">
    <name type="scientific">Effrenium voratum</name>
    <dbReference type="NCBI Taxonomy" id="2562239"/>
    <lineage>
        <taxon>Eukaryota</taxon>
        <taxon>Sar</taxon>
        <taxon>Alveolata</taxon>
        <taxon>Dinophyceae</taxon>
        <taxon>Suessiales</taxon>
        <taxon>Symbiodiniaceae</taxon>
        <taxon>Effrenium</taxon>
    </lineage>
</organism>